<dbReference type="EMBL" id="PKMF04000138">
    <property type="protein sequence ID" value="KAK7847610.1"/>
    <property type="molecule type" value="Genomic_DNA"/>
</dbReference>
<organism evidence="2 3">
    <name type="scientific">Quercus suber</name>
    <name type="common">Cork oak</name>
    <dbReference type="NCBI Taxonomy" id="58331"/>
    <lineage>
        <taxon>Eukaryota</taxon>
        <taxon>Viridiplantae</taxon>
        <taxon>Streptophyta</taxon>
        <taxon>Embryophyta</taxon>
        <taxon>Tracheophyta</taxon>
        <taxon>Spermatophyta</taxon>
        <taxon>Magnoliopsida</taxon>
        <taxon>eudicotyledons</taxon>
        <taxon>Gunneridae</taxon>
        <taxon>Pentapetalae</taxon>
        <taxon>rosids</taxon>
        <taxon>fabids</taxon>
        <taxon>Fagales</taxon>
        <taxon>Fagaceae</taxon>
        <taxon>Quercus</taxon>
    </lineage>
</organism>
<dbReference type="AlphaFoldDB" id="A0AAW0L7H2"/>
<protein>
    <submittedName>
        <fullName evidence="2">Tetraspanin-15</fullName>
    </submittedName>
</protein>
<evidence type="ECO:0000256" key="1">
    <source>
        <dbReference type="SAM" id="Phobius"/>
    </source>
</evidence>
<name>A0AAW0L7H2_QUESU</name>
<evidence type="ECO:0000313" key="3">
    <source>
        <dbReference type="Proteomes" id="UP000237347"/>
    </source>
</evidence>
<dbReference type="Proteomes" id="UP000237347">
    <property type="component" value="Unassembled WGS sequence"/>
</dbReference>
<keyword evidence="1" id="KW-0812">Transmembrane</keyword>
<keyword evidence="3" id="KW-1185">Reference proteome</keyword>
<proteinExistence type="predicted"/>
<gene>
    <name evidence="2" type="primary">TET15_1</name>
    <name evidence="2" type="ORF">CFP56_006392</name>
</gene>
<accession>A0AAW0L7H2</accession>
<evidence type="ECO:0000313" key="2">
    <source>
        <dbReference type="EMBL" id="KAK7847610.1"/>
    </source>
</evidence>
<comment type="caution">
    <text evidence="2">The sequence shown here is derived from an EMBL/GenBank/DDBJ whole genome shotgun (WGS) entry which is preliminary data.</text>
</comment>
<feature type="transmembrane region" description="Helical" evidence="1">
    <location>
        <begin position="14"/>
        <end position="35"/>
    </location>
</feature>
<sequence>MTGKATQAKLWKRLSTIPTLILSLPILASVIWLLYMRDYDCEIVLRLPQNCNLVLAELLVVMVLCYVHCGACPHWGLKQGKSYNMRLTNVAEIEGS</sequence>
<feature type="transmembrane region" description="Helical" evidence="1">
    <location>
        <begin position="55"/>
        <end position="77"/>
    </location>
</feature>
<reference evidence="2 3" key="1">
    <citation type="journal article" date="2018" name="Sci. Data">
        <title>The draft genome sequence of cork oak.</title>
        <authorList>
            <person name="Ramos A.M."/>
            <person name="Usie A."/>
            <person name="Barbosa P."/>
            <person name="Barros P.M."/>
            <person name="Capote T."/>
            <person name="Chaves I."/>
            <person name="Simoes F."/>
            <person name="Abreu I."/>
            <person name="Carrasquinho I."/>
            <person name="Faro C."/>
            <person name="Guimaraes J.B."/>
            <person name="Mendonca D."/>
            <person name="Nobrega F."/>
            <person name="Rodrigues L."/>
            <person name="Saibo N.J.M."/>
            <person name="Varela M.C."/>
            <person name="Egas C."/>
            <person name="Matos J."/>
            <person name="Miguel C.M."/>
            <person name="Oliveira M.M."/>
            <person name="Ricardo C.P."/>
            <person name="Goncalves S."/>
        </authorList>
    </citation>
    <scope>NUCLEOTIDE SEQUENCE [LARGE SCALE GENOMIC DNA]</scope>
    <source>
        <strain evidence="3">cv. HL8</strain>
    </source>
</reference>
<keyword evidence="1" id="KW-1133">Transmembrane helix</keyword>
<keyword evidence="1" id="KW-0472">Membrane</keyword>